<dbReference type="CDD" id="cd03767">
    <property type="entry name" value="SR_Res_par"/>
    <property type="match status" value="1"/>
</dbReference>
<dbReference type="RefSeq" id="WP_126520837.1">
    <property type="nucleotide sequence ID" value="NZ_RXNU01000006.1"/>
</dbReference>
<comment type="caution">
    <text evidence="7">The sequence shown here is derived from an EMBL/GenBank/DDBJ whole genome shotgun (WGS) entry which is preliminary data.</text>
</comment>
<dbReference type="Gene3D" id="3.40.50.1390">
    <property type="entry name" value="Resolvase, N-terminal catalytic domain"/>
    <property type="match status" value="1"/>
</dbReference>
<sequence>MGFIRAYLRVSTVGQDVMRAKEEITEFASSHNQQIASFYFEKFTGTSLNRPELSRLLADASAGDIILIESVDRISRLKNDDWIELKNTIESKGISIVALDLPTSHLALKQADKGDEFVKSILRAVNGMLLDILAATARKDYDLRRKRTLEGIAKAKVESPHKYQGRKRNQVLWSSIGKLLRTSHTYTAIQQITGASRMTIAAVAKELKNNESKTPKEYPQLCAAAQ</sequence>
<dbReference type="GO" id="GO:0000150">
    <property type="term" value="F:DNA strand exchange activity"/>
    <property type="evidence" value="ECO:0007669"/>
    <property type="project" value="InterPro"/>
</dbReference>
<dbReference type="EMBL" id="RXNU01000006">
    <property type="protein sequence ID" value="RTR38606.1"/>
    <property type="molecule type" value="Genomic_DNA"/>
</dbReference>
<dbReference type="SMART" id="SM00857">
    <property type="entry name" value="Resolvase"/>
    <property type="match status" value="1"/>
</dbReference>
<dbReference type="OrthoDB" id="9786476at2"/>
<reference evidence="7 8" key="1">
    <citation type="submission" date="2018-12" db="EMBL/GenBank/DDBJ databases">
        <authorList>
            <person name="Yu L."/>
        </authorList>
    </citation>
    <scope>NUCLEOTIDE SEQUENCE [LARGE SCALE GENOMIC DNA]</scope>
    <source>
        <strain evidence="7 8">HAW-EB2</strain>
    </source>
</reference>
<keyword evidence="3" id="KW-0233">DNA recombination</keyword>
<accession>A0A431WSV9</accession>
<dbReference type="PROSITE" id="PS00397">
    <property type="entry name" value="RECOMBINASES_1"/>
    <property type="match status" value="1"/>
</dbReference>
<feature type="domain" description="Resolvase/invertase-type recombinase catalytic" evidence="6">
    <location>
        <begin position="3"/>
        <end position="159"/>
    </location>
</feature>
<dbReference type="Proteomes" id="UP000267448">
    <property type="component" value="Unassembled WGS sequence"/>
</dbReference>
<dbReference type="GO" id="GO:0003677">
    <property type="term" value="F:DNA binding"/>
    <property type="evidence" value="ECO:0007669"/>
    <property type="project" value="UniProtKB-KW"/>
</dbReference>
<proteinExistence type="predicted"/>
<protein>
    <submittedName>
        <fullName evidence="7">Resolvase</fullName>
    </submittedName>
</protein>
<keyword evidence="1" id="KW-0229">DNA integration</keyword>
<dbReference type="InterPro" id="IPR036162">
    <property type="entry name" value="Resolvase-like_N_sf"/>
</dbReference>
<evidence type="ECO:0000256" key="1">
    <source>
        <dbReference type="ARBA" id="ARBA00022908"/>
    </source>
</evidence>
<dbReference type="Pfam" id="PF00239">
    <property type="entry name" value="Resolvase"/>
    <property type="match status" value="1"/>
</dbReference>
<dbReference type="GO" id="GO:0015074">
    <property type="term" value="P:DNA integration"/>
    <property type="evidence" value="ECO:0007669"/>
    <property type="project" value="UniProtKB-KW"/>
</dbReference>
<dbReference type="InterPro" id="IPR006119">
    <property type="entry name" value="Resolv_N"/>
</dbReference>
<evidence type="ECO:0000256" key="4">
    <source>
        <dbReference type="PIRSR" id="PIRSR606118-50"/>
    </source>
</evidence>
<dbReference type="AlphaFoldDB" id="A0A431WSV9"/>
<evidence type="ECO:0000259" key="6">
    <source>
        <dbReference type="PROSITE" id="PS51736"/>
    </source>
</evidence>
<keyword evidence="8" id="KW-1185">Reference proteome</keyword>
<dbReference type="PROSITE" id="PS00398">
    <property type="entry name" value="RECOMBINASES_2"/>
    <property type="match status" value="1"/>
</dbReference>
<dbReference type="PANTHER" id="PTHR30461:SF25">
    <property type="entry name" value="RESOLVASE-RELATED"/>
    <property type="match status" value="1"/>
</dbReference>
<evidence type="ECO:0000256" key="3">
    <source>
        <dbReference type="ARBA" id="ARBA00023172"/>
    </source>
</evidence>
<evidence type="ECO:0000256" key="2">
    <source>
        <dbReference type="ARBA" id="ARBA00023125"/>
    </source>
</evidence>
<feature type="active site" description="O-(5'-phospho-DNA)-serine intermediate" evidence="4 5">
    <location>
        <position position="11"/>
    </location>
</feature>
<dbReference type="SUPFAM" id="SSF53041">
    <property type="entry name" value="Resolvase-like"/>
    <property type="match status" value="1"/>
</dbReference>
<dbReference type="PANTHER" id="PTHR30461">
    <property type="entry name" value="DNA-INVERTASE FROM LAMBDOID PROPHAGE"/>
    <property type="match status" value="1"/>
</dbReference>
<dbReference type="InterPro" id="IPR006118">
    <property type="entry name" value="Recombinase_CS"/>
</dbReference>
<evidence type="ECO:0000256" key="5">
    <source>
        <dbReference type="PROSITE-ProRule" id="PRU10137"/>
    </source>
</evidence>
<keyword evidence="2" id="KW-0238">DNA-binding</keyword>
<dbReference type="PROSITE" id="PS51736">
    <property type="entry name" value="RECOMBINASES_3"/>
    <property type="match status" value="1"/>
</dbReference>
<evidence type="ECO:0000313" key="8">
    <source>
        <dbReference type="Proteomes" id="UP000267448"/>
    </source>
</evidence>
<dbReference type="InterPro" id="IPR050639">
    <property type="entry name" value="SSR_resolvase"/>
</dbReference>
<name>A0A431WSV9_9GAMM</name>
<evidence type="ECO:0000313" key="7">
    <source>
        <dbReference type="EMBL" id="RTR38606.1"/>
    </source>
</evidence>
<gene>
    <name evidence="7" type="ORF">EKG38_13970</name>
</gene>
<organism evidence="7 8">
    <name type="scientific">Shewanella canadensis</name>
    <dbReference type="NCBI Taxonomy" id="271096"/>
    <lineage>
        <taxon>Bacteria</taxon>
        <taxon>Pseudomonadati</taxon>
        <taxon>Pseudomonadota</taxon>
        <taxon>Gammaproteobacteria</taxon>
        <taxon>Alteromonadales</taxon>
        <taxon>Shewanellaceae</taxon>
        <taxon>Shewanella</taxon>
    </lineage>
</organism>